<dbReference type="Proteomes" id="UP000678374">
    <property type="component" value="Unassembled WGS sequence"/>
</dbReference>
<dbReference type="GO" id="GO:0015159">
    <property type="term" value="F:polysaccharide transmembrane transporter activity"/>
    <property type="evidence" value="ECO:0007669"/>
    <property type="project" value="InterPro"/>
</dbReference>
<feature type="chain" id="PRO_5036752886" evidence="3">
    <location>
        <begin position="33"/>
        <end position="684"/>
    </location>
</feature>
<dbReference type="Gene3D" id="3.30.1950.10">
    <property type="entry name" value="wza like domain"/>
    <property type="match status" value="1"/>
</dbReference>
<gene>
    <name evidence="6" type="ORF">KAK06_05230</name>
</gene>
<dbReference type="InterPro" id="IPR003715">
    <property type="entry name" value="Poly_export_N"/>
</dbReference>
<dbReference type="AlphaFoldDB" id="A0A940YDT8"/>
<feature type="domain" description="Soluble ligand binding" evidence="5">
    <location>
        <begin position="262"/>
        <end position="309"/>
    </location>
</feature>
<evidence type="ECO:0000256" key="1">
    <source>
        <dbReference type="ARBA" id="ARBA00022729"/>
    </source>
</evidence>
<evidence type="ECO:0000256" key="3">
    <source>
        <dbReference type="SAM" id="SignalP"/>
    </source>
</evidence>
<dbReference type="Pfam" id="PF10531">
    <property type="entry name" value="SLBB"/>
    <property type="match status" value="4"/>
</dbReference>
<evidence type="ECO:0000259" key="5">
    <source>
        <dbReference type="Pfam" id="PF10531"/>
    </source>
</evidence>
<feature type="region of interest" description="Disordered" evidence="2">
    <location>
        <begin position="110"/>
        <end position="133"/>
    </location>
</feature>
<feature type="domain" description="Soluble ligand binding" evidence="5">
    <location>
        <begin position="573"/>
        <end position="621"/>
    </location>
</feature>
<keyword evidence="7" id="KW-1185">Reference proteome</keyword>
<feature type="domain" description="Soluble ligand binding" evidence="5">
    <location>
        <begin position="346"/>
        <end position="388"/>
    </location>
</feature>
<feature type="domain" description="Soluble ligand binding" evidence="5">
    <location>
        <begin position="436"/>
        <end position="471"/>
    </location>
</feature>
<dbReference type="InterPro" id="IPR019554">
    <property type="entry name" value="Soluble_ligand-bd"/>
</dbReference>
<dbReference type="Gene3D" id="3.10.560.10">
    <property type="entry name" value="Outer membrane lipoprotein wza domain like"/>
    <property type="match status" value="4"/>
</dbReference>
<feature type="domain" description="Polysaccharide export protein N-terminal" evidence="4">
    <location>
        <begin position="182"/>
        <end position="255"/>
    </location>
</feature>
<comment type="caution">
    <text evidence="6">The sequence shown here is derived from an EMBL/GenBank/DDBJ whole genome shotgun (WGS) entry which is preliminary data.</text>
</comment>
<proteinExistence type="predicted"/>
<dbReference type="EMBL" id="JAGQDE010000003">
    <property type="protein sequence ID" value="MBQ0958353.1"/>
    <property type="molecule type" value="Genomic_DNA"/>
</dbReference>
<sequence length="684" mass="72261">MRLPFSLVPVVQRSLPLVIATLLGLAAPALQAQSGSSLSNSLGLPNVTGGYVGPVLGNNGNTGSTGSGLGSSYGGTGVGSSTYGTQGGSMGMPATQSPQVPQQALDPRLQGRPGGLRTLQASPNQRPGLSANGQPWLPEAVPYVPGEFEQYVQRLAMPVPVRRLGAELMQPDLSAADPLPVVPADYLVVPGDELAITVWGSVDVDTRVQVDRSGRITLPRAGSVMVAGTRYSELPALLNRQLGKVFRNFNLNVSLGQLRGMRVYLTGFVARPGSYVVGALSTVSSALIQAGGPTAAGSFRRIELRRRGQAPVAFDLYDLLVSGDRRADQVLQPDDVVHVLPVGPQVALLGSVNQPAVVELKPGETLESALKMVGGLSSVADVNRLSIEPLDDRSGARVFDVPLADAARRPLGRGDVITVHSAIDPRQPTVRQNKRVVIEGEVLRPGVYVLPAASSLADLINQAGGFTANAYVFGAQFTRETVRQAQLLNYDRVLRDLEVDITRASSTQRIATNDEVKAQEARADAAARLVEKMRNLQPDGRLVLQLPADAGSLPPMQLEDGDRLYVPARPTSVGVFGSVFNTGNFVFDGSHSIGDYLKMAGGPTRGADKEAAFVLRANGSVVSNLQGSGWFNNGPLASMPALPGDTVFVPEEMNKTTLLQDAKDWTQILYQLGLGLAGLRSATN</sequence>
<evidence type="ECO:0000259" key="4">
    <source>
        <dbReference type="Pfam" id="PF02563"/>
    </source>
</evidence>
<feature type="compositionally biased region" description="Polar residues" evidence="2">
    <location>
        <begin position="119"/>
        <end position="133"/>
    </location>
</feature>
<evidence type="ECO:0000256" key="2">
    <source>
        <dbReference type="SAM" id="MobiDB-lite"/>
    </source>
</evidence>
<feature type="signal peptide" evidence="3">
    <location>
        <begin position="1"/>
        <end position="32"/>
    </location>
</feature>
<organism evidence="6 7">
    <name type="scientific">Ideonella aquatica</name>
    <dbReference type="NCBI Taxonomy" id="2824119"/>
    <lineage>
        <taxon>Bacteria</taxon>
        <taxon>Pseudomonadati</taxon>
        <taxon>Pseudomonadota</taxon>
        <taxon>Betaproteobacteria</taxon>
        <taxon>Burkholderiales</taxon>
        <taxon>Sphaerotilaceae</taxon>
        <taxon>Ideonella</taxon>
    </lineage>
</organism>
<accession>A0A940YDT8</accession>
<dbReference type="Pfam" id="PF02563">
    <property type="entry name" value="Poly_export"/>
    <property type="match status" value="1"/>
</dbReference>
<evidence type="ECO:0000313" key="7">
    <source>
        <dbReference type="Proteomes" id="UP000678374"/>
    </source>
</evidence>
<reference evidence="6" key="1">
    <citation type="submission" date="2021-04" db="EMBL/GenBank/DDBJ databases">
        <title>The genome sequence of Ideonella sp. 4Y11.</title>
        <authorList>
            <person name="Liu Y."/>
        </authorList>
    </citation>
    <scope>NUCLEOTIDE SEQUENCE</scope>
    <source>
        <strain evidence="6">4Y11</strain>
    </source>
</reference>
<dbReference type="PANTHER" id="PTHR33619:SF3">
    <property type="entry name" value="POLYSACCHARIDE EXPORT PROTEIN GFCE-RELATED"/>
    <property type="match status" value="1"/>
</dbReference>
<dbReference type="PANTHER" id="PTHR33619">
    <property type="entry name" value="POLYSACCHARIDE EXPORT PROTEIN GFCE-RELATED"/>
    <property type="match status" value="1"/>
</dbReference>
<name>A0A940YDT8_9BURK</name>
<protein>
    <submittedName>
        <fullName evidence="6">SLBB domain-containing protein</fullName>
    </submittedName>
</protein>
<keyword evidence="1 3" id="KW-0732">Signal</keyword>
<evidence type="ECO:0000313" key="6">
    <source>
        <dbReference type="EMBL" id="MBQ0958353.1"/>
    </source>
</evidence>
<dbReference type="InterPro" id="IPR049712">
    <property type="entry name" value="Poly_export"/>
</dbReference>